<dbReference type="RefSeq" id="WP_118535461.1">
    <property type="nucleotide sequence ID" value="NZ_JACOPG010000003.1"/>
</dbReference>
<evidence type="ECO:0008006" key="3">
    <source>
        <dbReference type="Google" id="ProtNLM"/>
    </source>
</evidence>
<evidence type="ECO:0000313" key="1">
    <source>
        <dbReference type="EMBL" id="MBC5686522.1"/>
    </source>
</evidence>
<gene>
    <name evidence="1" type="ORF">H8R94_07915</name>
</gene>
<protein>
    <recommendedName>
        <fullName evidence="3">GNAT family N-acetyltransferase</fullName>
    </recommendedName>
</protein>
<dbReference type="Gene3D" id="3.40.630.30">
    <property type="match status" value="1"/>
</dbReference>
<dbReference type="Proteomes" id="UP000643810">
    <property type="component" value="Unassembled WGS sequence"/>
</dbReference>
<comment type="caution">
    <text evidence="1">The sequence shown here is derived from an EMBL/GenBank/DDBJ whole genome shotgun (WGS) entry which is preliminary data.</text>
</comment>
<accession>A0ABR7GGD7</accession>
<keyword evidence="2" id="KW-1185">Reference proteome</keyword>
<dbReference type="SUPFAM" id="SSF55729">
    <property type="entry name" value="Acyl-CoA N-acyltransferases (Nat)"/>
    <property type="match status" value="1"/>
</dbReference>
<organism evidence="1 2">
    <name type="scientific">Roseburia lenta</name>
    <dbReference type="NCBI Taxonomy" id="2763061"/>
    <lineage>
        <taxon>Bacteria</taxon>
        <taxon>Bacillati</taxon>
        <taxon>Bacillota</taxon>
        <taxon>Clostridia</taxon>
        <taxon>Lachnospirales</taxon>
        <taxon>Lachnospiraceae</taxon>
        <taxon>Roseburia</taxon>
    </lineage>
</organism>
<reference evidence="1 2" key="1">
    <citation type="submission" date="2020-08" db="EMBL/GenBank/DDBJ databases">
        <title>Genome public.</title>
        <authorList>
            <person name="Liu C."/>
            <person name="Sun Q."/>
        </authorList>
    </citation>
    <scope>NUCLEOTIDE SEQUENCE [LARGE SCALE GENOMIC DNA]</scope>
    <source>
        <strain evidence="1 2">NSJ-9</strain>
    </source>
</reference>
<name>A0ABR7GGD7_9FIRM</name>
<sequence length="201" mass="23557">MNFKLQYGEDFDENYLKRIMEIDEIVYAEDGYVGELKNMVARYLVDPRQFVCIEDTESGRLAGYINFIPCTKALYEDIRYQSEHIRDDDIRPQELEPLKQTGNDLFIISIALHPDFKDTDAIKDLSNGWIDYLNRLETSGYPITSITATAVSPDGRKALHRMQFEQERILREDGNIVYVCEEQNLQKLKKKELRLHGQLRK</sequence>
<dbReference type="EMBL" id="JACOPG010000003">
    <property type="protein sequence ID" value="MBC5686522.1"/>
    <property type="molecule type" value="Genomic_DNA"/>
</dbReference>
<evidence type="ECO:0000313" key="2">
    <source>
        <dbReference type="Proteomes" id="UP000643810"/>
    </source>
</evidence>
<proteinExistence type="predicted"/>
<dbReference type="InterPro" id="IPR016181">
    <property type="entry name" value="Acyl_CoA_acyltransferase"/>
</dbReference>